<dbReference type="AlphaFoldDB" id="F0VYY1"/>
<dbReference type="HOGENOM" id="CLU_1411113_0_0_1"/>
<evidence type="ECO:0000313" key="1">
    <source>
        <dbReference type="EMBL" id="CCA13996.1"/>
    </source>
</evidence>
<organism evidence="1">
    <name type="scientific">Albugo laibachii Nc14</name>
    <dbReference type="NCBI Taxonomy" id="890382"/>
    <lineage>
        <taxon>Eukaryota</taxon>
        <taxon>Sar</taxon>
        <taxon>Stramenopiles</taxon>
        <taxon>Oomycota</taxon>
        <taxon>Peronosporomycetes</taxon>
        <taxon>Albuginales</taxon>
        <taxon>Albuginaceae</taxon>
        <taxon>Albugo</taxon>
    </lineage>
</organism>
<reference evidence="1" key="2">
    <citation type="submission" date="2011-02" db="EMBL/GenBank/DDBJ databases">
        <authorList>
            <person name="MacLean D."/>
        </authorList>
    </citation>
    <scope>NUCLEOTIDE SEQUENCE</scope>
</reference>
<protein>
    <submittedName>
        <fullName evidence="1">AlNc14C1G130 protein</fullName>
    </submittedName>
</protein>
<proteinExistence type="predicted"/>
<accession>F0VYY1</accession>
<sequence>MCSSGLIEAICHSVHYASCRMIYFQSHSLEWQQICLMPIPWLRESQIELQQVFFGGFRIVLLRIALEQETCMRKRELRLIRPRSGILLAHSTCDTQIWSLAHLLNPTESTYVLAINLHFRPIPLRIAVKRTKDLNKRTSEFKRALSVRLVVAGIYTPRQVISYTHVFVYCSVNFANLRMLFRYVNLYGLRCTI</sequence>
<name>F0VYY1_9STRA</name>
<gene>
    <name evidence="1" type="primary">AlNc14C1G130</name>
    <name evidence="1" type="ORF">ALNC14_001390</name>
</gene>
<reference evidence="1" key="1">
    <citation type="journal article" date="2011" name="PLoS Biol.">
        <title>Gene gain and loss during evolution of obligate parasitism in the white rust pathogen of Arabidopsis thaliana.</title>
        <authorList>
            <person name="Kemen E."/>
            <person name="Gardiner A."/>
            <person name="Schultz-Larsen T."/>
            <person name="Kemen A.C."/>
            <person name="Balmuth A.L."/>
            <person name="Robert-Seilaniantz A."/>
            <person name="Bailey K."/>
            <person name="Holub E."/>
            <person name="Studholme D.J."/>
            <person name="Maclean D."/>
            <person name="Jones J.D."/>
        </authorList>
    </citation>
    <scope>NUCLEOTIDE SEQUENCE</scope>
</reference>
<dbReference type="EMBL" id="FR824046">
    <property type="protein sequence ID" value="CCA13996.1"/>
    <property type="molecule type" value="Genomic_DNA"/>
</dbReference>